<gene>
    <name evidence="3" type="ORF">AB1Y20_001299</name>
</gene>
<feature type="region of interest" description="Disordered" evidence="2">
    <location>
        <begin position="251"/>
        <end position="282"/>
    </location>
</feature>
<comment type="caution">
    <text evidence="3">The sequence shown here is derived from an EMBL/GenBank/DDBJ whole genome shotgun (WGS) entry which is preliminary data.</text>
</comment>
<organism evidence="3 4">
    <name type="scientific">Prymnesium parvum</name>
    <name type="common">Toxic golden alga</name>
    <dbReference type="NCBI Taxonomy" id="97485"/>
    <lineage>
        <taxon>Eukaryota</taxon>
        <taxon>Haptista</taxon>
        <taxon>Haptophyta</taxon>
        <taxon>Prymnesiophyceae</taxon>
        <taxon>Prymnesiales</taxon>
        <taxon>Prymnesiaceae</taxon>
        <taxon>Prymnesium</taxon>
    </lineage>
</organism>
<keyword evidence="1" id="KW-0175">Coiled coil</keyword>
<proteinExistence type="predicted"/>
<evidence type="ECO:0000313" key="3">
    <source>
        <dbReference type="EMBL" id="KAL1530392.1"/>
    </source>
</evidence>
<keyword evidence="4" id="KW-1185">Reference proteome</keyword>
<reference evidence="3 4" key="1">
    <citation type="journal article" date="2024" name="Science">
        <title>Giant polyketide synthase enzymes in the biosynthesis of giant marine polyether toxins.</title>
        <authorList>
            <person name="Fallon T.R."/>
            <person name="Shende V.V."/>
            <person name="Wierzbicki I.H."/>
            <person name="Pendleton A.L."/>
            <person name="Watervoot N.F."/>
            <person name="Auber R.P."/>
            <person name="Gonzalez D.J."/>
            <person name="Wisecaver J.H."/>
            <person name="Moore B.S."/>
        </authorList>
    </citation>
    <scope>NUCLEOTIDE SEQUENCE [LARGE SCALE GENOMIC DNA]</scope>
    <source>
        <strain evidence="3 4">12B1</strain>
    </source>
</reference>
<accession>A0AB34KAG4</accession>
<feature type="compositionally biased region" description="Low complexity" evidence="2">
    <location>
        <begin position="313"/>
        <end position="333"/>
    </location>
</feature>
<name>A0AB34KAG4_PRYPA</name>
<dbReference type="AlphaFoldDB" id="A0AB34KAG4"/>
<evidence type="ECO:0000256" key="1">
    <source>
        <dbReference type="SAM" id="Coils"/>
    </source>
</evidence>
<evidence type="ECO:0000256" key="2">
    <source>
        <dbReference type="SAM" id="MobiDB-lite"/>
    </source>
</evidence>
<dbReference type="EMBL" id="JBGBPQ010000001">
    <property type="protein sequence ID" value="KAL1530392.1"/>
    <property type="molecule type" value="Genomic_DNA"/>
</dbReference>
<feature type="coiled-coil region" evidence="1">
    <location>
        <begin position="40"/>
        <end position="112"/>
    </location>
</feature>
<evidence type="ECO:0000313" key="4">
    <source>
        <dbReference type="Proteomes" id="UP001515480"/>
    </source>
</evidence>
<dbReference type="Proteomes" id="UP001515480">
    <property type="component" value="Unassembled WGS sequence"/>
</dbReference>
<protein>
    <submittedName>
        <fullName evidence="3">Uncharacterized protein</fullName>
    </submittedName>
</protein>
<feature type="region of interest" description="Disordered" evidence="2">
    <location>
        <begin position="313"/>
        <end position="360"/>
    </location>
</feature>
<sequence>MATEESAAEPELQESPEEVEVLEEMPVALAGAKRHRRSMLELLQGKVEECKAKMEKKDEAINKLKEKEKMAKKEQEKLSRWIEDRKALELELLAAQEKLKTRQECLDKQEEERVEKAAKKQAVGEAKEHMSAAGVAMLVELKMKYEPMFNNHIDKVESVWEQLHKEFMKEILEGRLPPGDERSVQALKARYSHELAEFRHWCHIADRAVKESGVAADEVEVRVQAHYRDTTKIFIRHGYWKRPMSVPPWRVSGENAAQGGEGPSLWFPDNGEDDDEDCNVQHACDPADKRTAEDLGNEAIANYEEATRARRSASAASSISGPNTSSVSGSSTSAQPLRVGGAGNMRKAKAKHSAGAAKAGNDLQEFSNKLEHMFARSIESSNTLAKELSNQFFEHSRQELERDRAHQLQMAQQCRARLGRVQDSLVIGQGRACWIHC</sequence>